<dbReference type="EMBL" id="JBJUIK010000002">
    <property type="protein sequence ID" value="KAL3534591.1"/>
    <property type="molecule type" value="Genomic_DNA"/>
</dbReference>
<evidence type="ECO:0000256" key="3">
    <source>
        <dbReference type="ARBA" id="ARBA00023125"/>
    </source>
</evidence>
<accession>A0ABD3AU31</accession>
<evidence type="ECO:0000256" key="5">
    <source>
        <dbReference type="ARBA" id="ARBA00023242"/>
    </source>
</evidence>
<proteinExistence type="predicted"/>
<keyword evidence="4" id="KW-0804">Transcription</keyword>
<dbReference type="SMART" id="SM00353">
    <property type="entry name" value="HLH"/>
    <property type="match status" value="1"/>
</dbReference>
<name>A0ABD3AU31_9GENT</name>
<dbReference type="GO" id="GO:0010106">
    <property type="term" value="P:cellular response to iron ion starvation"/>
    <property type="evidence" value="ECO:0007669"/>
    <property type="project" value="UniProtKB-ARBA"/>
</dbReference>
<organism evidence="7 8">
    <name type="scientific">Cinchona calisaya</name>
    <dbReference type="NCBI Taxonomy" id="153742"/>
    <lineage>
        <taxon>Eukaryota</taxon>
        <taxon>Viridiplantae</taxon>
        <taxon>Streptophyta</taxon>
        <taxon>Embryophyta</taxon>
        <taxon>Tracheophyta</taxon>
        <taxon>Spermatophyta</taxon>
        <taxon>Magnoliopsida</taxon>
        <taxon>eudicotyledons</taxon>
        <taxon>Gunneridae</taxon>
        <taxon>Pentapetalae</taxon>
        <taxon>asterids</taxon>
        <taxon>lamiids</taxon>
        <taxon>Gentianales</taxon>
        <taxon>Rubiaceae</taxon>
        <taxon>Cinchonoideae</taxon>
        <taxon>Cinchoneae</taxon>
        <taxon>Cinchona</taxon>
    </lineage>
</organism>
<dbReference type="PANTHER" id="PTHR13935:SF41">
    <property type="entry name" value="TRANSCRIPTION FACTOR ORG2-RELATED"/>
    <property type="match status" value="1"/>
</dbReference>
<keyword evidence="8" id="KW-1185">Reference proteome</keyword>
<evidence type="ECO:0000313" key="7">
    <source>
        <dbReference type="EMBL" id="KAL3534591.1"/>
    </source>
</evidence>
<evidence type="ECO:0000256" key="4">
    <source>
        <dbReference type="ARBA" id="ARBA00023163"/>
    </source>
</evidence>
<dbReference type="SUPFAM" id="SSF47459">
    <property type="entry name" value="HLH, helix-loop-helix DNA-binding domain"/>
    <property type="match status" value="1"/>
</dbReference>
<protein>
    <recommendedName>
        <fullName evidence="6">BHLH domain-containing protein</fullName>
    </recommendedName>
</protein>
<dbReference type="Proteomes" id="UP001630127">
    <property type="component" value="Unassembled WGS sequence"/>
</dbReference>
<dbReference type="FunFam" id="4.10.280.10:FF:000074">
    <property type="entry name" value="Transcription factor ORG2"/>
    <property type="match status" value="1"/>
</dbReference>
<dbReference type="GO" id="GO:0006355">
    <property type="term" value="P:regulation of DNA-templated transcription"/>
    <property type="evidence" value="ECO:0007669"/>
    <property type="project" value="UniProtKB-ARBA"/>
</dbReference>
<evidence type="ECO:0000256" key="2">
    <source>
        <dbReference type="ARBA" id="ARBA00023015"/>
    </source>
</evidence>
<comment type="caution">
    <text evidence="7">The sequence shown here is derived from an EMBL/GenBank/DDBJ whole genome shotgun (WGS) entry which is preliminary data.</text>
</comment>
<dbReference type="AlphaFoldDB" id="A0ABD3AU31"/>
<dbReference type="Gene3D" id="4.10.280.10">
    <property type="entry name" value="Helix-loop-helix DNA-binding domain"/>
    <property type="match status" value="1"/>
</dbReference>
<dbReference type="GO" id="GO:0005634">
    <property type="term" value="C:nucleus"/>
    <property type="evidence" value="ECO:0007669"/>
    <property type="project" value="UniProtKB-SubCell"/>
</dbReference>
<dbReference type="InterPro" id="IPR015660">
    <property type="entry name" value="MASH1/Ascl1a-like"/>
</dbReference>
<keyword evidence="5" id="KW-0539">Nucleus</keyword>
<dbReference type="InterPro" id="IPR036638">
    <property type="entry name" value="HLH_DNA-bd_sf"/>
</dbReference>
<keyword evidence="2" id="KW-0805">Transcription regulation</keyword>
<sequence length="239" mass="27384">MLSISPPLFAYPLENLRSQQQNETETSESFLNSPTFQQQVGQNISEQFYLVNDQAKTAQKLDHNASERDRRKRINSLYYSLCCLLPPAHQEKKLSIPATVSRVLKYIPELQKEVESLILQKECLMTKISEQENSSPFKKQRNFGSSNVSAIRLGDREVMVQISSMKFNRCSYADVVSSLEQDGLLLLNSSCFESVGERVFYNLHLEMRGAQVMDLEGLKKKLLSLYEELKEPLCSNFLL</sequence>
<evidence type="ECO:0000256" key="1">
    <source>
        <dbReference type="ARBA" id="ARBA00004123"/>
    </source>
</evidence>
<comment type="subcellular location">
    <subcellularLocation>
        <location evidence="1">Nucleus</location>
    </subcellularLocation>
</comment>
<dbReference type="GO" id="GO:0003677">
    <property type="term" value="F:DNA binding"/>
    <property type="evidence" value="ECO:0007669"/>
    <property type="project" value="UniProtKB-KW"/>
</dbReference>
<feature type="domain" description="BHLH" evidence="6">
    <location>
        <begin position="58"/>
        <end position="110"/>
    </location>
</feature>
<reference evidence="7 8" key="1">
    <citation type="submission" date="2024-11" db="EMBL/GenBank/DDBJ databases">
        <title>A near-complete genome assembly of Cinchona calisaya.</title>
        <authorList>
            <person name="Lian D.C."/>
            <person name="Zhao X.W."/>
            <person name="Wei L."/>
        </authorList>
    </citation>
    <scope>NUCLEOTIDE SEQUENCE [LARGE SCALE GENOMIC DNA]</scope>
    <source>
        <tissue evidence="7">Nenye</tissue>
    </source>
</reference>
<dbReference type="PROSITE" id="PS50888">
    <property type="entry name" value="BHLH"/>
    <property type="match status" value="1"/>
</dbReference>
<evidence type="ECO:0000259" key="6">
    <source>
        <dbReference type="PROSITE" id="PS50888"/>
    </source>
</evidence>
<evidence type="ECO:0000313" key="8">
    <source>
        <dbReference type="Proteomes" id="UP001630127"/>
    </source>
</evidence>
<dbReference type="PANTHER" id="PTHR13935">
    <property type="entry name" value="ACHAETE-SCUTE TRANSCRIPTION FACTOR-RELATED"/>
    <property type="match status" value="1"/>
</dbReference>
<keyword evidence="3" id="KW-0238">DNA-binding</keyword>
<dbReference type="Pfam" id="PF00010">
    <property type="entry name" value="HLH"/>
    <property type="match status" value="1"/>
</dbReference>
<gene>
    <name evidence="7" type="ORF">ACH5RR_003052</name>
</gene>
<dbReference type="InterPro" id="IPR011598">
    <property type="entry name" value="bHLH_dom"/>
</dbReference>